<proteinExistence type="predicted"/>
<reference evidence="3" key="1">
    <citation type="submission" date="2017-02" db="UniProtKB">
        <authorList>
            <consortium name="WormBaseParasite"/>
        </authorList>
    </citation>
    <scope>IDENTIFICATION</scope>
</reference>
<evidence type="ECO:0000313" key="2">
    <source>
        <dbReference type="Proteomes" id="UP000271162"/>
    </source>
</evidence>
<sequence length="148" mass="16390">MVTRRRPDHLRRSTARPDFRVFLYRFSAQLWEFERSQVVAFGSCHSALANQLEGFVGKAFPGILGALGFLSTVTYVSNEPVVFLVNVVLGGIFPAASQQGKEAPVHECSRASLLELRGFLLPPCEMEARTEEAVVGSREEFQNNSDIG</sequence>
<protein>
    <submittedName>
        <fullName evidence="3">Transmembrane protein</fullName>
    </submittedName>
</protein>
<keyword evidence="2" id="KW-1185">Reference proteome</keyword>
<evidence type="ECO:0000313" key="3">
    <source>
        <dbReference type="WBParaSite" id="NBR_0001017001-mRNA-1"/>
    </source>
</evidence>
<dbReference type="AlphaFoldDB" id="A0A0N4Y327"/>
<name>A0A0N4Y327_NIPBR</name>
<organism evidence="3">
    <name type="scientific">Nippostrongylus brasiliensis</name>
    <name type="common">Rat hookworm</name>
    <dbReference type="NCBI Taxonomy" id="27835"/>
    <lineage>
        <taxon>Eukaryota</taxon>
        <taxon>Metazoa</taxon>
        <taxon>Ecdysozoa</taxon>
        <taxon>Nematoda</taxon>
        <taxon>Chromadorea</taxon>
        <taxon>Rhabditida</taxon>
        <taxon>Rhabditina</taxon>
        <taxon>Rhabditomorpha</taxon>
        <taxon>Strongyloidea</taxon>
        <taxon>Heligmosomidae</taxon>
        <taxon>Nippostrongylus</taxon>
    </lineage>
</organism>
<dbReference type="EMBL" id="UYSL01020266">
    <property type="protein sequence ID" value="VDL73760.1"/>
    <property type="molecule type" value="Genomic_DNA"/>
</dbReference>
<gene>
    <name evidence="1" type="ORF">NBR_LOCUS10171</name>
</gene>
<reference evidence="1 2" key="2">
    <citation type="submission" date="2018-11" db="EMBL/GenBank/DDBJ databases">
        <authorList>
            <consortium name="Pathogen Informatics"/>
        </authorList>
    </citation>
    <scope>NUCLEOTIDE SEQUENCE [LARGE SCALE GENOMIC DNA]</scope>
</reference>
<dbReference type="WBParaSite" id="NBR_0001017001-mRNA-1">
    <property type="protein sequence ID" value="NBR_0001017001-mRNA-1"/>
    <property type="gene ID" value="NBR_0001017001"/>
</dbReference>
<accession>A0A0N4Y327</accession>
<dbReference type="Proteomes" id="UP000271162">
    <property type="component" value="Unassembled WGS sequence"/>
</dbReference>
<evidence type="ECO:0000313" key="1">
    <source>
        <dbReference type="EMBL" id="VDL73760.1"/>
    </source>
</evidence>